<feature type="region of interest" description="Disordered" evidence="6">
    <location>
        <begin position="334"/>
        <end position="360"/>
    </location>
</feature>
<feature type="chain" id="PRO_5043799420" description="Autophagy-related protein 27" evidence="8">
    <location>
        <begin position="20"/>
        <end position="360"/>
    </location>
</feature>
<accession>A0AAW0GDG4</accession>
<keyword evidence="10" id="KW-1185">Reference proteome</keyword>
<evidence type="ECO:0000256" key="1">
    <source>
        <dbReference type="ARBA" id="ARBA00004167"/>
    </source>
</evidence>
<sequence>MTDVYVVFLLAFLVVLAVGNDGDGGLAKHCRLDVDGQSFDLCPIFDAREGEDGWTVERVKQTPPTITTTQYKFALDKPLKKDGTLPAHEQCPDGTWICMTMTNTRPHHDSEPPRTLQLVPVAGRLNLPDSPEDYIPGLNVNASLQDSREKSHHKVLRIRLHGGYYVDQAQMADFYFFCDHKAVEPTKPSLYFNWVGSHSFRWHTKHACPLHSETAPPGLPPSPPDVDRPPPADDGTELINVPDRSDRRSKSTWLILLSSTTLVFISVYFIYYPPRRLRRFLSSWLKARPSLLRFRVGERVLLRWVEEDLELDDGEEDFMVNGGGRDSESIFAVDEDDEEAIPLKPSPRKTRGHSNYGSVL</sequence>
<keyword evidence="3 8" id="KW-0732">Signal</keyword>
<dbReference type="Pfam" id="PF09451">
    <property type="entry name" value="ATG27"/>
    <property type="match status" value="1"/>
</dbReference>
<dbReference type="InterPro" id="IPR009011">
    <property type="entry name" value="Man6P_isomerase_rcpt-bd_dom_sf"/>
</dbReference>
<keyword evidence="2 7" id="KW-0812">Transmembrane</keyword>
<dbReference type="AlphaFoldDB" id="A0AAW0GDG4"/>
<comment type="caution">
    <text evidence="9">The sequence shown here is derived from an EMBL/GenBank/DDBJ whole genome shotgun (WGS) entry which is preliminary data.</text>
</comment>
<evidence type="ECO:0000256" key="3">
    <source>
        <dbReference type="ARBA" id="ARBA00022729"/>
    </source>
</evidence>
<evidence type="ECO:0000313" key="10">
    <source>
        <dbReference type="Proteomes" id="UP001385951"/>
    </source>
</evidence>
<keyword evidence="5 7" id="KW-0472">Membrane</keyword>
<reference evidence="9 10" key="1">
    <citation type="submission" date="2022-09" db="EMBL/GenBank/DDBJ databases">
        <authorList>
            <person name="Palmer J.M."/>
        </authorList>
    </citation>
    <scope>NUCLEOTIDE SEQUENCE [LARGE SCALE GENOMIC DNA]</scope>
    <source>
        <strain evidence="9 10">DSM 7382</strain>
    </source>
</reference>
<proteinExistence type="predicted"/>
<feature type="signal peptide" evidence="8">
    <location>
        <begin position="1"/>
        <end position="19"/>
    </location>
</feature>
<dbReference type="GO" id="GO:0016020">
    <property type="term" value="C:membrane"/>
    <property type="evidence" value="ECO:0007669"/>
    <property type="project" value="UniProtKB-SubCell"/>
</dbReference>
<gene>
    <name evidence="9" type="ORF">QCA50_004867</name>
</gene>
<comment type="subcellular location">
    <subcellularLocation>
        <location evidence="1">Membrane</location>
        <topology evidence="1">Single-pass membrane protein</topology>
    </subcellularLocation>
</comment>
<name>A0AAW0GDG4_9APHY</name>
<feature type="region of interest" description="Disordered" evidence="6">
    <location>
        <begin position="211"/>
        <end position="244"/>
    </location>
</feature>
<evidence type="ECO:0008006" key="11">
    <source>
        <dbReference type="Google" id="ProtNLM"/>
    </source>
</evidence>
<organism evidence="9 10">
    <name type="scientific">Cerrena zonata</name>
    <dbReference type="NCBI Taxonomy" id="2478898"/>
    <lineage>
        <taxon>Eukaryota</taxon>
        <taxon>Fungi</taxon>
        <taxon>Dikarya</taxon>
        <taxon>Basidiomycota</taxon>
        <taxon>Agaricomycotina</taxon>
        <taxon>Agaricomycetes</taxon>
        <taxon>Polyporales</taxon>
        <taxon>Cerrenaceae</taxon>
        <taxon>Cerrena</taxon>
    </lineage>
</organism>
<evidence type="ECO:0000256" key="4">
    <source>
        <dbReference type="ARBA" id="ARBA00022989"/>
    </source>
</evidence>
<evidence type="ECO:0000256" key="2">
    <source>
        <dbReference type="ARBA" id="ARBA00022692"/>
    </source>
</evidence>
<evidence type="ECO:0000313" key="9">
    <source>
        <dbReference type="EMBL" id="KAK7691468.1"/>
    </source>
</evidence>
<keyword evidence="4 7" id="KW-1133">Transmembrane helix</keyword>
<dbReference type="Gene3D" id="2.70.130.10">
    <property type="entry name" value="Mannose-6-phosphate receptor binding domain"/>
    <property type="match status" value="1"/>
</dbReference>
<feature type="transmembrane region" description="Helical" evidence="7">
    <location>
        <begin position="253"/>
        <end position="272"/>
    </location>
</feature>
<dbReference type="InterPro" id="IPR018939">
    <property type="entry name" value="Autophagy-rel_prot_27"/>
</dbReference>
<dbReference type="EMBL" id="JASBNA010000005">
    <property type="protein sequence ID" value="KAK7691468.1"/>
    <property type="molecule type" value="Genomic_DNA"/>
</dbReference>
<protein>
    <recommendedName>
        <fullName evidence="11">Autophagy-related protein 27</fullName>
    </recommendedName>
</protein>
<evidence type="ECO:0000256" key="6">
    <source>
        <dbReference type="SAM" id="MobiDB-lite"/>
    </source>
</evidence>
<evidence type="ECO:0000256" key="7">
    <source>
        <dbReference type="SAM" id="Phobius"/>
    </source>
</evidence>
<evidence type="ECO:0000256" key="5">
    <source>
        <dbReference type="ARBA" id="ARBA00023136"/>
    </source>
</evidence>
<evidence type="ECO:0000256" key="8">
    <source>
        <dbReference type="SAM" id="SignalP"/>
    </source>
</evidence>
<dbReference type="Proteomes" id="UP001385951">
    <property type="component" value="Unassembled WGS sequence"/>
</dbReference>